<keyword evidence="1" id="KW-0812">Transmembrane</keyword>
<organism evidence="2 3">
    <name type="scientific">Paractinoplanes rhizophilus</name>
    <dbReference type="NCBI Taxonomy" id="1416877"/>
    <lineage>
        <taxon>Bacteria</taxon>
        <taxon>Bacillati</taxon>
        <taxon>Actinomycetota</taxon>
        <taxon>Actinomycetes</taxon>
        <taxon>Micromonosporales</taxon>
        <taxon>Micromonosporaceae</taxon>
        <taxon>Paractinoplanes</taxon>
    </lineage>
</organism>
<protein>
    <submittedName>
        <fullName evidence="2">Uncharacterized protein</fullName>
    </submittedName>
</protein>
<reference evidence="3" key="1">
    <citation type="journal article" date="2019" name="Int. J. Syst. Evol. Microbiol.">
        <title>The Global Catalogue of Microorganisms (GCM) 10K type strain sequencing project: providing services to taxonomists for standard genome sequencing and annotation.</title>
        <authorList>
            <consortium name="The Broad Institute Genomics Platform"/>
            <consortium name="The Broad Institute Genome Sequencing Center for Infectious Disease"/>
            <person name="Wu L."/>
            <person name="Ma J."/>
        </authorList>
    </citation>
    <scope>NUCLEOTIDE SEQUENCE [LARGE SCALE GENOMIC DNA]</scope>
    <source>
        <strain evidence="3">XZYJT-10</strain>
    </source>
</reference>
<dbReference type="EMBL" id="JBHTBJ010000020">
    <property type="protein sequence ID" value="MFC7277161.1"/>
    <property type="molecule type" value="Genomic_DNA"/>
</dbReference>
<keyword evidence="1" id="KW-1133">Transmembrane helix</keyword>
<comment type="caution">
    <text evidence="2">The sequence shown here is derived from an EMBL/GenBank/DDBJ whole genome shotgun (WGS) entry which is preliminary data.</text>
</comment>
<evidence type="ECO:0000313" key="3">
    <source>
        <dbReference type="Proteomes" id="UP001596548"/>
    </source>
</evidence>
<evidence type="ECO:0000313" key="2">
    <source>
        <dbReference type="EMBL" id="MFC7277161.1"/>
    </source>
</evidence>
<accession>A0ABW2HWF2</accession>
<proteinExistence type="predicted"/>
<dbReference type="RefSeq" id="WP_378972403.1">
    <property type="nucleotide sequence ID" value="NZ_JBHTBJ010000020.1"/>
</dbReference>
<dbReference type="Proteomes" id="UP001596548">
    <property type="component" value="Unassembled WGS sequence"/>
</dbReference>
<keyword evidence="1" id="KW-0472">Membrane</keyword>
<feature type="transmembrane region" description="Helical" evidence="1">
    <location>
        <begin position="45"/>
        <end position="66"/>
    </location>
</feature>
<sequence>MTEHADKLREAFETHENQAPDPAAVYARVQELSTKYRRRRRGLQAAGGAALAAVAVAGVVTLPNLLPGNARNTSSVSFPAGAVPTSAAPSSLPPISAIQLNEYLNAYVDAGYDYDDAVRLADLWHLTDDVAHVKAEAGRRLLAGEALPFPATPNSEEPAPDPDDPEIKAMQEQLAAFFGAGYTWDEAVKLAKIWHLADPSDAKTKAGKKLLAHETLPVKPKPANIKAAKEAKQVEAFFKKGYDVDDAIQLSKIWHLKTAYQAKVEGGKRILAGQTLPLQP</sequence>
<gene>
    <name evidence="2" type="ORF">ACFQS1_24475</name>
</gene>
<evidence type="ECO:0000256" key="1">
    <source>
        <dbReference type="SAM" id="Phobius"/>
    </source>
</evidence>
<keyword evidence="3" id="KW-1185">Reference proteome</keyword>
<name>A0ABW2HWF2_9ACTN</name>